<feature type="compositionally biased region" description="Basic and acidic residues" evidence="1">
    <location>
        <begin position="162"/>
        <end position="171"/>
    </location>
</feature>
<accession>A0A0P7BNH1</accession>
<evidence type="ECO:0000256" key="2">
    <source>
        <dbReference type="SAM" id="SignalP"/>
    </source>
</evidence>
<keyword evidence="4" id="KW-1185">Reference proteome</keyword>
<feature type="chain" id="PRO_5006136032" description="Ecp2 effector protein domain-containing protein" evidence="2">
    <location>
        <begin position="21"/>
        <end position="331"/>
    </location>
</feature>
<evidence type="ECO:0000313" key="3">
    <source>
        <dbReference type="EMBL" id="KPM42317.1"/>
    </source>
</evidence>
<feature type="region of interest" description="Disordered" evidence="1">
    <location>
        <begin position="138"/>
        <end position="186"/>
    </location>
</feature>
<proteinExistence type="predicted"/>
<gene>
    <name evidence="3" type="ORF">AK830_g4198</name>
</gene>
<dbReference type="OrthoDB" id="4721750at2759"/>
<dbReference type="EMBL" id="LKCW01000050">
    <property type="protein sequence ID" value="KPM42317.1"/>
    <property type="molecule type" value="Genomic_DNA"/>
</dbReference>
<evidence type="ECO:0000256" key="1">
    <source>
        <dbReference type="SAM" id="MobiDB-lite"/>
    </source>
</evidence>
<keyword evidence="2" id="KW-0732">Signal</keyword>
<name>A0A0P7BNH1_9HYPO</name>
<reference evidence="3 4" key="1">
    <citation type="submission" date="2015-09" db="EMBL/GenBank/DDBJ databases">
        <title>Draft genome of a European isolate of the apple canker pathogen Neonectria ditissima.</title>
        <authorList>
            <person name="Gomez-Cortecero A."/>
            <person name="Harrison R.J."/>
            <person name="Armitage A.D."/>
        </authorList>
    </citation>
    <scope>NUCLEOTIDE SEQUENCE [LARGE SCALE GENOMIC DNA]</scope>
    <source>
        <strain evidence="3 4">R09/05</strain>
    </source>
</reference>
<feature type="signal peptide" evidence="2">
    <location>
        <begin position="1"/>
        <end position="20"/>
    </location>
</feature>
<evidence type="ECO:0008006" key="5">
    <source>
        <dbReference type="Google" id="ProtNLM"/>
    </source>
</evidence>
<dbReference type="AlphaFoldDB" id="A0A0P7BNH1"/>
<dbReference type="Proteomes" id="UP000050424">
    <property type="component" value="Unassembled WGS sequence"/>
</dbReference>
<sequence>MPSIIPFVFLGLGSFQLAASQIVNCNSFGIPNGYQGHDQWRASTKDCAEATNQLEAHFGEVVPEASSGCVSLAISGDCEVSMCDSSDVRRAIYYESVWTAARIVHARHKADGNVAGYVSIDDYSDAGGFKTFVKVARKDTPNPQGKRRRRGLSGRSGVSTLNEREESKQTEVRTLPGEDGEYPQVNKRANNDWWSKERRNIPNTGLYANIRAAWGPDETIATDQLENGMENLLVDWNNAQGNPSSLRPAAYMAPGEMMVQFEWAAHNNHNVNDVTYEERIEILHWAVQERQIYGDQENFSMQIRRGDESVGHLIIRVFWAGLNDALAGVCG</sequence>
<protein>
    <recommendedName>
        <fullName evidence="5">Ecp2 effector protein domain-containing protein</fullName>
    </recommendedName>
</protein>
<organism evidence="3 4">
    <name type="scientific">Neonectria ditissima</name>
    <dbReference type="NCBI Taxonomy" id="78410"/>
    <lineage>
        <taxon>Eukaryota</taxon>
        <taxon>Fungi</taxon>
        <taxon>Dikarya</taxon>
        <taxon>Ascomycota</taxon>
        <taxon>Pezizomycotina</taxon>
        <taxon>Sordariomycetes</taxon>
        <taxon>Hypocreomycetidae</taxon>
        <taxon>Hypocreales</taxon>
        <taxon>Nectriaceae</taxon>
        <taxon>Neonectria</taxon>
    </lineage>
</organism>
<evidence type="ECO:0000313" key="4">
    <source>
        <dbReference type="Proteomes" id="UP000050424"/>
    </source>
</evidence>
<comment type="caution">
    <text evidence="3">The sequence shown here is derived from an EMBL/GenBank/DDBJ whole genome shotgun (WGS) entry which is preliminary data.</text>
</comment>